<dbReference type="PROSITE" id="PS50943">
    <property type="entry name" value="HTH_CROC1"/>
    <property type="match status" value="1"/>
</dbReference>
<dbReference type="CDD" id="cd00093">
    <property type="entry name" value="HTH_XRE"/>
    <property type="match status" value="1"/>
</dbReference>
<dbReference type="GO" id="GO:0030638">
    <property type="term" value="P:polyketide metabolic process"/>
    <property type="evidence" value="ECO:0007669"/>
    <property type="project" value="InterPro"/>
</dbReference>
<dbReference type="PANTHER" id="PTHR38436:SF1">
    <property type="entry name" value="ESTER CYCLASE"/>
    <property type="match status" value="1"/>
</dbReference>
<protein>
    <submittedName>
        <fullName evidence="2">DUF4440 domain-containing protein</fullName>
    </submittedName>
</protein>
<dbReference type="RefSeq" id="WP_114371338.1">
    <property type="nucleotide sequence ID" value="NZ_QPEX01000044.1"/>
</dbReference>
<dbReference type="SUPFAM" id="SSF47413">
    <property type="entry name" value="lambda repressor-like DNA-binding domains"/>
    <property type="match status" value="1"/>
</dbReference>
<proteinExistence type="predicted"/>
<dbReference type="InterPro" id="IPR010982">
    <property type="entry name" value="Lambda_DNA-bd_dom_sf"/>
</dbReference>
<feature type="domain" description="HTH cro/C1-type" evidence="1">
    <location>
        <begin position="17"/>
        <end position="48"/>
    </location>
</feature>
<dbReference type="GO" id="GO:0003677">
    <property type="term" value="F:DNA binding"/>
    <property type="evidence" value="ECO:0007669"/>
    <property type="project" value="InterPro"/>
</dbReference>
<dbReference type="SUPFAM" id="SSF54427">
    <property type="entry name" value="NTF2-like"/>
    <property type="match status" value="1"/>
</dbReference>
<dbReference type="SMART" id="SM00530">
    <property type="entry name" value="HTH_XRE"/>
    <property type="match status" value="1"/>
</dbReference>
<organism evidence="2 3">
    <name type="scientific">Bremerella cremea</name>
    <dbReference type="NCBI Taxonomy" id="1031537"/>
    <lineage>
        <taxon>Bacteria</taxon>
        <taxon>Pseudomonadati</taxon>
        <taxon>Planctomycetota</taxon>
        <taxon>Planctomycetia</taxon>
        <taxon>Pirellulales</taxon>
        <taxon>Pirellulaceae</taxon>
        <taxon>Bremerella</taxon>
    </lineage>
</organism>
<reference evidence="2 3" key="1">
    <citation type="submission" date="2018-07" db="EMBL/GenBank/DDBJ databases">
        <title>Comparative genomes isolates from brazilian mangrove.</title>
        <authorList>
            <person name="De Araujo J.E."/>
            <person name="Taketani R.G."/>
            <person name="Silva M.C.P."/>
            <person name="Lourenco M.V."/>
            <person name="Oliveira V.M."/>
            <person name="Andreote F.D."/>
        </authorList>
    </citation>
    <scope>NUCLEOTIDE SEQUENCE [LARGE SCALE GENOMIC DNA]</scope>
    <source>
        <strain evidence="2 3">HEX PRIS-MGV</strain>
    </source>
</reference>
<dbReference type="Gene3D" id="1.10.260.40">
    <property type="entry name" value="lambda repressor-like DNA-binding domains"/>
    <property type="match status" value="1"/>
</dbReference>
<dbReference type="Pfam" id="PF13560">
    <property type="entry name" value="HTH_31"/>
    <property type="match status" value="1"/>
</dbReference>
<dbReference type="Gene3D" id="3.10.450.50">
    <property type="match status" value="1"/>
</dbReference>
<dbReference type="InterPro" id="IPR032710">
    <property type="entry name" value="NTF2-like_dom_sf"/>
</dbReference>
<dbReference type="OrthoDB" id="129343at2"/>
<name>A0A368KLQ7_9BACT</name>
<dbReference type="InterPro" id="IPR009959">
    <property type="entry name" value="Cyclase_SnoaL-like"/>
</dbReference>
<dbReference type="Pfam" id="PF07366">
    <property type="entry name" value="SnoaL"/>
    <property type="match status" value="1"/>
</dbReference>
<comment type="caution">
    <text evidence="2">The sequence shown here is derived from an EMBL/GenBank/DDBJ whole genome shotgun (WGS) entry which is preliminary data.</text>
</comment>
<dbReference type="InterPro" id="IPR001387">
    <property type="entry name" value="Cro/C1-type_HTH"/>
</dbReference>
<dbReference type="PANTHER" id="PTHR38436">
    <property type="entry name" value="POLYKETIDE CYCLASE SNOAL-LIKE DOMAIN"/>
    <property type="match status" value="1"/>
</dbReference>
<evidence type="ECO:0000313" key="3">
    <source>
        <dbReference type="Proteomes" id="UP000253562"/>
    </source>
</evidence>
<sequence>MSTADDPRSVPVDGDRLRKFRHTIGLTQEEAAARSGYTERLIRKLERGGPVQLQTVKDVLEAYAQLSEEISTYPLELILLHRNSQTPEKLIRNWFDRVFNQRDLAAIDELMHPEVVLFAEGETRIGRQIIRERVAAILRGFDPLHIEIENIIAGPDHGVAYWHVEKTHVGEFLGIPATGKTVTLRGSSYAKFAHDQIIEGRDHWDVQDLVQKLTGHPSKPV</sequence>
<evidence type="ECO:0000259" key="1">
    <source>
        <dbReference type="PROSITE" id="PS50943"/>
    </source>
</evidence>
<dbReference type="EMBL" id="QPEX01000044">
    <property type="protein sequence ID" value="RCS42109.1"/>
    <property type="molecule type" value="Genomic_DNA"/>
</dbReference>
<accession>A0A368KLQ7</accession>
<gene>
    <name evidence="2" type="ORF">DTL42_19970</name>
</gene>
<dbReference type="Proteomes" id="UP000253562">
    <property type="component" value="Unassembled WGS sequence"/>
</dbReference>
<dbReference type="AlphaFoldDB" id="A0A368KLQ7"/>
<evidence type="ECO:0000313" key="2">
    <source>
        <dbReference type="EMBL" id="RCS42109.1"/>
    </source>
</evidence>